<evidence type="ECO:0000313" key="2">
    <source>
        <dbReference type="Proteomes" id="UP000675881"/>
    </source>
</evidence>
<gene>
    <name evidence="1" type="ORF">LSAA_5078</name>
</gene>
<proteinExistence type="predicted"/>
<dbReference type="AlphaFoldDB" id="A0A7R8H3Z3"/>
<accession>A0A7R8H3Z3</accession>
<reference evidence="1" key="1">
    <citation type="submission" date="2021-02" db="EMBL/GenBank/DDBJ databases">
        <authorList>
            <person name="Bekaert M."/>
        </authorList>
    </citation>
    <scope>NUCLEOTIDE SEQUENCE</scope>
    <source>
        <strain evidence="1">IoA-00</strain>
    </source>
</reference>
<dbReference type="EMBL" id="HG994593">
    <property type="protein sequence ID" value="CAF2839530.1"/>
    <property type="molecule type" value="Genomic_DNA"/>
</dbReference>
<dbReference type="Proteomes" id="UP000675881">
    <property type="component" value="Chromosome 14"/>
</dbReference>
<sequence length="101" mass="10922">MSSPEPTMLSGVEADNELSKAIEASKNWLLVDHCLQFPHGILALSKMSSFDSTMLSGVEADNELSKAIEASKTSNWSAVSVTAIQAFVLTYRDSLTNNKTL</sequence>
<keyword evidence="2" id="KW-1185">Reference proteome</keyword>
<name>A0A7R8H3Z3_LEPSM</name>
<evidence type="ECO:0000313" key="1">
    <source>
        <dbReference type="EMBL" id="CAF2839530.1"/>
    </source>
</evidence>
<protein>
    <submittedName>
        <fullName evidence="1">(salmon louse) hypothetical protein</fullName>
    </submittedName>
</protein>
<organism evidence="1 2">
    <name type="scientific">Lepeophtheirus salmonis</name>
    <name type="common">Salmon louse</name>
    <name type="synonym">Caligus salmonis</name>
    <dbReference type="NCBI Taxonomy" id="72036"/>
    <lineage>
        <taxon>Eukaryota</taxon>
        <taxon>Metazoa</taxon>
        <taxon>Ecdysozoa</taxon>
        <taxon>Arthropoda</taxon>
        <taxon>Crustacea</taxon>
        <taxon>Multicrustacea</taxon>
        <taxon>Hexanauplia</taxon>
        <taxon>Copepoda</taxon>
        <taxon>Siphonostomatoida</taxon>
        <taxon>Caligidae</taxon>
        <taxon>Lepeophtheirus</taxon>
    </lineage>
</organism>